<evidence type="ECO:0000256" key="2">
    <source>
        <dbReference type="ARBA" id="ARBA00006285"/>
    </source>
</evidence>
<organism evidence="9 10">
    <name type="scientific">Kutzneria viridogrisea</name>
    <dbReference type="NCBI Taxonomy" id="47990"/>
    <lineage>
        <taxon>Bacteria</taxon>
        <taxon>Bacillati</taxon>
        <taxon>Actinomycetota</taxon>
        <taxon>Actinomycetes</taxon>
        <taxon>Pseudonocardiales</taxon>
        <taxon>Pseudonocardiaceae</taxon>
        <taxon>Kutzneria</taxon>
    </lineage>
</organism>
<dbReference type="InterPro" id="IPR025705">
    <property type="entry name" value="Beta_hexosaminidase_sua/sub"/>
</dbReference>
<keyword evidence="4 9" id="KW-0378">Hydrolase</keyword>
<evidence type="ECO:0000256" key="6">
    <source>
        <dbReference type="SAM" id="SignalP"/>
    </source>
</evidence>
<gene>
    <name evidence="9" type="ORF">BC739_003543</name>
</gene>
<feature type="domain" description="Beta-hexosaminidase bacterial type N-terminal" evidence="8">
    <location>
        <begin position="42"/>
        <end position="172"/>
    </location>
</feature>
<dbReference type="Pfam" id="PF00728">
    <property type="entry name" value="Glyco_hydro_20"/>
    <property type="match status" value="1"/>
</dbReference>
<name>A0ABR6BHI9_9PSEU</name>
<evidence type="ECO:0000256" key="3">
    <source>
        <dbReference type="ARBA" id="ARBA00012663"/>
    </source>
</evidence>
<keyword evidence="5 9" id="KW-0326">Glycosidase</keyword>
<keyword evidence="6" id="KW-0732">Signal</keyword>
<dbReference type="PANTHER" id="PTHR22600:SF57">
    <property type="entry name" value="BETA-N-ACETYLHEXOSAMINIDASE"/>
    <property type="match status" value="1"/>
</dbReference>
<dbReference type="InterPro" id="IPR029018">
    <property type="entry name" value="Hex-like_dom2"/>
</dbReference>
<dbReference type="EMBL" id="JACJID010000002">
    <property type="protein sequence ID" value="MBA8926344.1"/>
    <property type="molecule type" value="Genomic_DNA"/>
</dbReference>
<comment type="similarity">
    <text evidence="2">Belongs to the glycosyl hydrolase 20 family.</text>
</comment>
<dbReference type="Gene3D" id="3.20.20.80">
    <property type="entry name" value="Glycosidases"/>
    <property type="match status" value="1"/>
</dbReference>
<proteinExistence type="inferred from homology"/>
<dbReference type="RefSeq" id="WP_318296311.1">
    <property type="nucleotide sequence ID" value="NZ_BAAABQ010000009.1"/>
</dbReference>
<reference evidence="9 10" key="1">
    <citation type="submission" date="2020-08" db="EMBL/GenBank/DDBJ databases">
        <title>Genomic Encyclopedia of Archaeal and Bacterial Type Strains, Phase II (KMG-II): from individual species to whole genera.</title>
        <authorList>
            <person name="Goeker M."/>
        </authorList>
    </citation>
    <scope>NUCLEOTIDE SEQUENCE [LARGE SCALE GENOMIC DNA]</scope>
    <source>
        <strain evidence="9 10">DSM 43850</strain>
    </source>
</reference>
<dbReference type="SUPFAM" id="SSF55545">
    <property type="entry name" value="beta-N-acetylhexosaminidase-like domain"/>
    <property type="match status" value="1"/>
</dbReference>
<dbReference type="InterPro" id="IPR015882">
    <property type="entry name" value="HEX_bac_N"/>
</dbReference>
<dbReference type="PRINTS" id="PR00738">
    <property type="entry name" value="GLHYDRLASE20"/>
</dbReference>
<evidence type="ECO:0000313" key="10">
    <source>
        <dbReference type="Proteomes" id="UP000517916"/>
    </source>
</evidence>
<keyword evidence="10" id="KW-1185">Reference proteome</keyword>
<dbReference type="InterPro" id="IPR015883">
    <property type="entry name" value="Glyco_hydro_20_cat"/>
</dbReference>
<evidence type="ECO:0000256" key="4">
    <source>
        <dbReference type="ARBA" id="ARBA00022801"/>
    </source>
</evidence>
<dbReference type="SUPFAM" id="SSF51445">
    <property type="entry name" value="(Trans)glycosidases"/>
    <property type="match status" value="1"/>
</dbReference>
<evidence type="ECO:0000256" key="5">
    <source>
        <dbReference type="ARBA" id="ARBA00023295"/>
    </source>
</evidence>
<feature type="chain" id="PRO_5045517599" description="beta-N-acetylhexosaminidase" evidence="6">
    <location>
        <begin position="33"/>
        <end position="527"/>
    </location>
</feature>
<dbReference type="Gene3D" id="3.30.379.10">
    <property type="entry name" value="Chitobiase/beta-hexosaminidase domain 2-like"/>
    <property type="match status" value="1"/>
</dbReference>
<feature type="domain" description="Glycoside hydrolase family 20 catalytic" evidence="7">
    <location>
        <begin position="175"/>
        <end position="490"/>
    </location>
</feature>
<sequence length="527" mass="56153">MTVRPYPRRLASALTALAVCGGLAVTADAAQAAPRQVVPYSHLVPAPVTASQSGATFTLGPAARISAAGAAAEVGQYLASVLRPATGYPLPVDSRSSHAAGITLLLSGAGPELGDEGYRLEVTGNGVTLRANKPAGLFSGVQTLRQLFPASIDSGKRQRGPWQVQGGTISDAPRFAYRGAMLDVARHFFGVDAVKRYIDQLARYKVNTLHLHLTDDQGWRIAINSWPKLATYGGSTQVGGGKGGYYTQAQYRDLVAYAQSRFITVIPEMDMPGHTNAALASYAELNCNGVAPPLYTGTEVGFSSLCTGKDITYKFLDEVIGELAALTPGPYIHIGGDEAHSTTDADYKPFIARVQQIVAAHGKKALGWHDISKAALQPGTVGQFWGTGPTDANVQAAAAKGTHYVLSPANLAYLDMKYDASTKLGQNWAGYIEVRDSYNWNPGGYLTGVNASQVDGVEAPLWTETITSTADIDYMVFPRVAAIAELGWSPASTHNWDQFKVRLGSQAPRWKAQGVNYYASPQVPWAS</sequence>
<accession>A0ABR6BHI9</accession>
<dbReference type="Proteomes" id="UP000517916">
    <property type="component" value="Unassembled WGS sequence"/>
</dbReference>
<protein>
    <recommendedName>
        <fullName evidence="3">beta-N-acetylhexosaminidase</fullName>
        <ecNumber evidence="3">3.2.1.52</ecNumber>
    </recommendedName>
</protein>
<comment type="catalytic activity">
    <reaction evidence="1">
        <text>Hydrolysis of terminal non-reducing N-acetyl-D-hexosamine residues in N-acetyl-beta-D-hexosaminides.</text>
        <dbReference type="EC" id="3.2.1.52"/>
    </reaction>
</comment>
<dbReference type="PANTHER" id="PTHR22600">
    <property type="entry name" value="BETA-HEXOSAMINIDASE"/>
    <property type="match status" value="1"/>
</dbReference>
<evidence type="ECO:0000313" key="9">
    <source>
        <dbReference type="EMBL" id="MBA8926344.1"/>
    </source>
</evidence>
<comment type="caution">
    <text evidence="9">The sequence shown here is derived from an EMBL/GenBank/DDBJ whole genome shotgun (WGS) entry which is preliminary data.</text>
</comment>
<dbReference type="InterPro" id="IPR017853">
    <property type="entry name" value="GH"/>
</dbReference>
<dbReference type="EC" id="3.2.1.52" evidence="3"/>
<evidence type="ECO:0000259" key="8">
    <source>
        <dbReference type="Pfam" id="PF02838"/>
    </source>
</evidence>
<evidence type="ECO:0000256" key="1">
    <source>
        <dbReference type="ARBA" id="ARBA00001231"/>
    </source>
</evidence>
<dbReference type="Pfam" id="PF02838">
    <property type="entry name" value="Glyco_hydro_20b"/>
    <property type="match status" value="1"/>
</dbReference>
<dbReference type="CDD" id="cd06568">
    <property type="entry name" value="GH20_SpHex_like"/>
    <property type="match status" value="1"/>
</dbReference>
<evidence type="ECO:0000259" key="7">
    <source>
        <dbReference type="Pfam" id="PF00728"/>
    </source>
</evidence>
<feature type="signal peptide" evidence="6">
    <location>
        <begin position="1"/>
        <end position="32"/>
    </location>
</feature>
<dbReference type="GO" id="GO:0004563">
    <property type="term" value="F:beta-N-acetylhexosaminidase activity"/>
    <property type="evidence" value="ECO:0007669"/>
    <property type="project" value="UniProtKB-EC"/>
</dbReference>